<dbReference type="Pfam" id="PF00111">
    <property type="entry name" value="Fer2"/>
    <property type="match status" value="1"/>
</dbReference>
<dbReference type="FunFam" id="1.10.150.120:FF:000003">
    <property type="entry name" value="Carbon monoxide dehydrogenase, small subunit"/>
    <property type="match status" value="1"/>
</dbReference>
<dbReference type="InterPro" id="IPR001041">
    <property type="entry name" value="2Fe-2S_ferredoxin-type"/>
</dbReference>
<gene>
    <name evidence="8" type="ORF">BKM31_03175</name>
</gene>
<dbReference type="Gene3D" id="1.10.150.120">
    <property type="entry name" value="[2Fe-2S]-binding domain"/>
    <property type="match status" value="1"/>
</dbReference>
<dbReference type="Gene3D" id="3.10.20.30">
    <property type="match status" value="1"/>
</dbReference>
<dbReference type="CDD" id="cd00207">
    <property type="entry name" value="fer2"/>
    <property type="match status" value="1"/>
</dbReference>
<dbReference type="InterPro" id="IPR002888">
    <property type="entry name" value="2Fe-2S-bd"/>
</dbReference>
<feature type="region of interest" description="Disordered" evidence="6">
    <location>
        <begin position="155"/>
        <end position="192"/>
    </location>
</feature>
<dbReference type="Proteomes" id="UP000190797">
    <property type="component" value="Chromosome"/>
</dbReference>
<dbReference type="STRING" id="1909395.BKM31_03175"/>
<feature type="compositionally biased region" description="Basic and acidic residues" evidence="6">
    <location>
        <begin position="155"/>
        <end position="182"/>
    </location>
</feature>
<evidence type="ECO:0000259" key="7">
    <source>
        <dbReference type="PROSITE" id="PS51085"/>
    </source>
</evidence>
<evidence type="ECO:0000313" key="8">
    <source>
        <dbReference type="EMBL" id="AQZ60640.1"/>
    </source>
</evidence>
<sequence>MPSTIVTLKLNGTERELIARPSTTLLSALRDTFGLTGAKRGCAQGGCGSCTVLLDGRPAVSCLIPVVTVDGCAVETVEGLADGDRLDDVQQAFVDHFATQCGFCTPGMIMSATALLNREPAPTRQDVTEAICGNVCRCTGYEPIVTAVLSAAESRRDGAAEGRHDSAAERRHDGAGERHRDAAAPLSGKAAG</sequence>
<dbReference type="SUPFAM" id="SSF54292">
    <property type="entry name" value="2Fe-2S ferredoxin-like"/>
    <property type="match status" value="1"/>
</dbReference>
<evidence type="ECO:0000256" key="5">
    <source>
        <dbReference type="ARBA" id="ARBA00023014"/>
    </source>
</evidence>
<evidence type="ECO:0000256" key="3">
    <source>
        <dbReference type="ARBA" id="ARBA00023002"/>
    </source>
</evidence>
<name>A0A1U9ZRQ8_9ACTN</name>
<keyword evidence="3" id="KW-0560">Oxidoreductase</keyword>
<dbReference type="InterPro" id="IPR051452">
    <property type="entry name" value="Diverse_Oxidoreductases"/>
</dbReference>
<dbReference type="InterPro" id="IPR036010">
    <property type="entry name" value="2Fe-2S_ferredoxin-like_sf"/>
</dbReference>
<evidence type="ECO:0000313" key="9">
    <source>
        <dbReference type="Proteomes" id="UP000190797"/>
    </source>
</evidence>
<reference evidence="9" key="1">
    <citation type="journal article" date="2017" name="Med. Chem. Commun.">
        <title>Nonomuraea sp. ATCC 55076 harbours the largest actinomycete chromosome to date and the kistamicin biosynthetic gene cluster.</title>
        <authorList>
            <person name="Nazari B."/>
            <person name="Forneris C.C."/>
            <person name="Gibson M.I."/>
            <person name="Moon K."/>
            <person name="Schramma K.R."/>
            <person name="Seyedsayamdost M.R."/>
        </authorList>
    </citation>
    <scope>NUCLEOTIDE SEQUENCE [LARGE SCALE GENOMIC DNA]</scope>
    <source>
        <strain evidence="9">ATCC 55076</strain>
    </source>
</reference>
<dbReference type="InterPro" id="IPR006058">
    <property type="entry name" value="2Fe2S_fd_BS"/>
</dbReference>
<organism evidence="8 9">
    <name type="scientific">[Actinomadura] parvosata subsp. kistnae</name>
    <dbReference type="NCBI Taxonomy" id="1909395"/>
    <lineage>
        <taxon>Bacteria</taxon>
        <taxon>Bacillati</taxon>
        <taxon>Actinomycetota</taxon>
        <taxon>Actinomycetes</taxon>
        <taxon>Streptosporangiales</taxon>
        <taxon>Streptosporangiaceae</taxon>
        <taxon>Nonomuraea</taxon>
    </lineage>
</organism>
<dbReference type="AlphaFoldDB" id="A0A1U9ZRQ8"/>
<evidence type="ECO:0000256" key="4">
    <source>
        <dbReference type="ARBA" id="ARBA00023004"/>
    </source>
</evidence>
<dbReference type="EMBL" id="CP017717">
    <property type="protein sequence ID" value="AQZ60640.1"/>
    <property type="molecule type" value="Genomic_DNA"/>
</dbReference>
<dbReference type="InterPro" id="IPR012675">
    <property type="entry name" value="Beta-grasp_dom_sf"/>
</dbReference>
<dbReference type="InterPro" id="IPR036884">
    <property type="entry name" value="2Fe-2S-bd_dom_sf"/>
</dbReference>
<keyword evidence="1" id="KW-0001">2Fe-2S</keyword>
<dbReference type="PROSITE" id="PS00197">
    <property type="entry name" value="2FE2S_FER_1"/>
    <property type="match status" value="1"/>
</dbReference>
<dbReference type="SUPFAM" id="SSF47741">
    <property type="entry name" value="CO dehydrogenase ISP C-domain like"/>
    <property type="match status" value="1"/>
</dbReference>
<dbReference type="GO" id="GO:0046872">
    <property type="term" value="F:metal ion binding"/>
    <property type="evidence" value="ECO:0007669"/>
    <property type="project" value="UniProtKB-KW"/>
</dbReference>
<dbReference type="OrthoDB" id="159930at2"/>
<dbReference type="Pfam" id="PF01799">
    <property type="entry name" value="Fer2_2"/>
    <property type="match status" value="1"/>
</dbReference>
<evidence type="ECO:0000256" key="1">
    <source>
        <dbReference type="ARBA" id="ARBA00022714"/>
    </source>
</evidence>
<feature type="domain" description="2Fe-2S ferredoxin-type" evidence="7">
    <location>
        <begin position="4"/>
        <end position="80"/>
    </location>
</feature>
<dbReference type="PANTHER" id="PTHR44379:SF8">
    <property type="entry name" value="XANTHINE DEHYDROGENASE IRON-SULFUR-BINDING SUBUNIT XDHC-RELATED"/>
    <property type="match status" value="1"/>
</dbReference>
<keyword evidence="9" id="KW-1185">Reference proteome</keyword>
<proteinExistence type="predicted"/>
<dbReference type="PANTHER" id="PTHR44379">
    <property type="entry name" value="OXIDOREDUCTASE WITH IRON-SULFUR SUBUNIT"/>
    <property type="match status" value="1"/>
</dbReference>
<dbReference type="GO" id="GO:0016491">
    <property type="term" value="F:oxidoreductase activity"/>
    <property type="evidence" value="ECO:0007669"/>
    <property type="project" value="UniProtKB-KW"/>
</dbReference>
<dbReference type="RefSeq" id="WP_080036699.1">
    <property type="nucleotide sequence ID" value="NZ_CP017717.1"/>
</dbReference>
<evidence type="ECO:0000256" key="6">
    <source>
        <dbReference type="SAM" id="MobiDB-lite"/>
    </source>
</evidence>
<keyword evidence="2" id="KW-0479">Metal-binding</keyword>
<dbReference type="GO" id="GO:0051537">
    <property type="term" value="F:2 iron, 2 sulfur cluster binding"/>
    <property type="evidence" value="ECO:0007669"/>
    <property type="project" value="UniProtKB-KW"/>
</dbReference>
<accession>A0A1U9ZRQ8</accession>
<dbReference type="PROSITE" id="PS51085">
    <property type="entry name" value="2FE2S_FER_2"/>
    <property type="match status" value="1"/>
</dbReference>
<keyword evidence="4" id="KW-0408">Iron</keyword>
<keyword evidence="5" id="KW-0411">Iron-sulfur</keyword>
<evidence type="ECO:0000256" key="2">
    <source>
        <dbReference type="ARBA" id="ARBA00022723"/>
    </source>
</evidence>
<dbReference type="KEGG" id="noa:BKM31_03175"/>
<protein>
    <recommendedName>
        <fullName evidence="7">2Fe-2S ferredoxin-type domain-containing protein</fullName>
    </recommendedName>
</protein>